<dbReference type="Proteomes" id="UP000234585">
    <property type="component" value="Unassembled WGS sequence"/>
</dbReference>
<evidence type="ECO:0000313" key="2">
    <source>
        <dbReference type="EMBL" id="PLB41485.1"/>
    </source>
</evidence>
<organism evidence="2 3">
    <name type="scientific">Aspergillus candidus</name>
    <dbReference type="NCBI Taxonomy" id="41067"/>
    <lineage>
        <taxon>Eukaryota</taxon>
        <taxon>Fungi</taxon>
        <taxon>Dikarya</taxon>
        <taxon>Ascomycota</taxon>
        <taxon>Pezizomycotina</taxon>
        <taxon>Eurotiomycetes</taxon>
        <taxon>Eurotiomycetidae</taxon>
        <taxon>Eurotiales</taxon>
        <taxon>Aspergillaceae</taxon>
        <taxon>Aspergillus</taxon>
        <taxon>Aspergillus subgen. Circumdati</taxon>
    </lineage>
</organism>
<dbReference type="RefSeq" id="XP_024675497.1">
    <property type="nucleotide sequence ID" value="XM_024815854.1"/>
</dbReference>
<reference evidence="2 3" key="1">
    <citation type="submission" date="2017-12" db="EMBL/GenBank/DDBJ databases">
        <authorList>
            <consortium name="DOE Joint Genome Institute"/>
            <person name="Haridas S."/>
            <person name="Kjaerbolling I."/>
            <person name="Vesth T.C."/>
            <person name="Frisvad J.C."/>
            <person name="Nybo J.L."/>
            <person name="Theobald S."/>
            <person name="Kuo A."/>
            <person name="Bowyer P."/>
            <person name="Matsuda Y."/>
            <person name="Mondo S."/>
            <person name="Lyhne E.K."/>
            <person name="Kogle M.E."/>
            <person name="Clum A."/>
            <person name="Lipzen A."/>
            <person name="Salamov A."/>
            <person name="Ngan C.Y."/>
            <person name="Daum C."/>
            <person name="Chiniquy J."/>
            <person name="Barry K."/>
            <person name="LaButti K."/>
            <person name="Simmons B.A."/>
            <person name="Magnuson J.K."/>
            <person name="Mortensen U.H."/>
            <person name="Larsen T.O."/>
            <person name="Grigoriev I.V."/>
            <person name="Baker S.E."/>
            <person name="Andersen M.R."/>
            <person name="Nordberg H.P."/>
            <person name="Cantor M.N."/>
            <person name="Hua S.X."/>
        </authorList>
    </citation>
    <scope>NUCLEOTIDE SEQUENCE [LARGE SCALE GENOMIC DNA]</scope>
    <source>
        <strain evidence="2 3">CBS 102.13</strain>
    </source>
</reference>
<proteinExistence type="predicted"/>
<dbReference type="GeneID" id="36523014"/>
<dbReference type="OrthoDB" id="4502499at2759"/>
<name>A0A2I2FLH6_ASPCN</name>
<dbReference type="AlphaFoldDB" id="A0A2I2FLH6"/>
<feature type="compositionally biased region" description="Low complexity" evidence="1">
    <location>
        <begin position="10"/>
        <end position="19"/>
    </location>
</feature>
<keyword evidence="3" id="KW-1185">Reference proteome</keyword>
<evidence type="ECO:0000313" key="3">
    <source>
        <dbReference type="Proteomes" id="UP000234585"/>
    </source>
</evidence>
<sequence length="305" mass="33261">MPPKRKSDNDSASDSAAKARPPPHLSSPKAPKSKAHKTRATTKVSTADKKLQAHLSTIQTELDNWVRAHAVESLPGDKEFPLDARNALLRELGGYCTKADDGWKALVDSLPPGSVEKLPQALAVVVLAKDVFLNVVQNPLALAEGTILEGRRVAWEKTRLENESYAHTMRKALAPYAISKAGPAVASAKLWESAMERLSPQSNDSSPLRHLLKPAKKDKDEEARFEELKAAYEAAGAVSFGLWNKDNETHTRFRTEVVASDEDGDDDKKMPFVTQPAVIRVADLKGKAAGEVISWAQGLKTEEEA</sequence>
<gene>
    <name evidence="2" type="ORF">BDW47DRAFT_122527</name>
</gene>
<evidence type="ECO:0000256" key="1">
    <source>
        <dbReference type="SAM" id="MobiDB-lite"/>
    </source>
</evidence>
<protein>
    <submittedName>
        <fullName evidence="2">Uncharacterized protein</fullName>
    </submittedName>
</protein>
<feature type="region of interest" description="Disordered" evidence="1">
    <location>
        <begin position="1"/>
        <end position="48"/>
    </location>
</feature>
<feature type="compositionally biased region" description="Basic residues" evidence="1">
    <location>
        <begin position="31"/>
        <end position="40"/>
    </location>
</feature>
<dbReference type="EMBL" id="KZ559120">
    <property type="protein sequence ID" value="PLB41485.1"/>
    <property type="molecule type" value="Genomic_DNA"/>
</dbReference>
<accession>A0A2I2FLH6</accession>